<dbReference type="InterPro" id="IPR052050">
    <property type="entry name" value="SecEffector_AnkRepeat"/>
</dbReference>
<feature type="transmembrane region" description="Helical" evidence="1">
    <location>
        <begin position="566"/>
        <end position="587"/>
    </location>
</feature>
<dbReference type="Gene3D" id="1.25.40.20">
    <property type="entry name" value="Ankyrin repeat-containing domain"/>
    <property type="match status" value="1"/>
</dbReference>
<protein>
    <submittedName>
        <fullName evidence="2">Uncharacterized protein</fullName>
    </submittedName>
</protein>
<dbReference type="AlphaFoldDB" id="A0A835YEY5"/>
<keyword evidence="1" id="KW-0812">Transmembrane</keyword>
<comment type="caution">
    <text evidence="2">The sequence shown here is derived from an EMBL/GenBank/DDBJ whole genome shotgun (WGS) entry which is preliminary data.</text>
</comment>
<dbReference type="SUPFAM" id="SSF140860">
    <property type="entry name" value="Pseudo ankyrin repeat-like"/>
    <property type="match status" value="1"/>
</dbReference>
<keyword evidence="1" id="KW-0472">Membrane</keyword>
<dbReference type="Proteomes" id="UP000612055">
    <property type="component" value="Unassembled WGS sequence"/>
</dbReference>
<evidence type="ECO:0000313" key="3">
    <source>
        <dbReference type="Proteomes" id="UP000612055"/>
    </source>
</evidence>
<sequence>MAPSSDPVADVWRMPGLLGRIASFLDPSDAAWSFIHVSKTAAAAHDDKGQPLPRTVSLVWLAGSGLLATPEGRVAALAVCYRLTRKQREEYLCRCAAADSSLDCLGMAVVAAGLTPPPTSVLVAAAAAGQLSKCRWLVEAMGCAGLVRLPCLCVISAAGPGPGVVEEARAWLAPAALEGWSEAQEATAAGGDVEAVRNLLSGWQPAGWDAPRVFWWLPALWTAQARRDFQEVPTPWPRLAWRPEFYRGPHAALAVTRLTQMDPAELTDDCLCVAAKSGHVEAVRFLLSRRVRPGGYPRPAAAAACGGHVGVLQALREAGCMGEPAHCFREGVKAGSLPVVEWLVATFGAQRLGVDGHTLAYAAQAGSVPLLEALPGLLDAAVPGWDVYRDTIWNDVAQSGCAEAVDWIAKEAARRKMTYAYNAYCTAAAHGDLRMVQRLRKVGCGYSEDDAKALARAASRVPAAASALPWLEEPGRPKTLKAAAAEARVVAVAASTVHLAWHVSISAILAYGMAVGLVVMLEVGGAVDRHQVDDVLACFRDRVIVAQVLMIALFLLWRWGASARRTVLLGVCYMTSVVVLVVVDLGARAAGYGQIVPVGLVENLILGEARSVGRGS</sequence>
<evidence type="ECO:0000313" key="2">
    <source>
        <dbReference type="EMBL" id="KAG2496369.1"/>
    </source>
</evidence>
<dbReference type="PANTHER" id="PTHR46586">
    <property type="entry name" value="ANKYRIN REPEAT-CONTAINING PROTEIN"/>
    <property type="match status" value="1"/>
</dbReference>
<keyword evidence="3" id="KW-1185">Reference proteome</keyword>
<keyword evidence="1" id="KW-1133">Transmembrane helix</keyword>
<name>A0A835YEY5_9CHLO</name>
<gene>
    <name evidence="2" type="ORF">HYH03_005598</name>
</gene>
<feature type="transmembrane region" description="Helical" evidence="1">
    <location>
        <begin position="499"/>
        <end position="521"/>
    </location>
</feature>
<organism evidence="2 3">
    <name type="scientific">Edaphochlamys debaryana</name>
    <dbReference type="NCBI Taxonomy" id="47281"/>
    <lineage>
        <taxon>Eukaryota</taxon>
        <taxon>Viridiplantae</taxon>
        <taxon>Chlorophyta</taxon>
        <taxon>core chlorophytes</taxon>
        <taxon>Chlorophyceae</taxon>
        <taxon>CS clade</taxon>
        <taxon>Chlamydomonadales</taxon>
        <taxon>Chlamydomonadales incertae sedis</taxon>
        <taxon>Edaphochlamys</taxon>
    </lineage>
</organism>
<dbReference type="PANTHER" id="PTHR46586:SF3">
    <property type="entry name" value="ANKYRIN REPEAT-CONTAINING PROTEIN"/>
    <property type="match status" value="1"/>
</dbReference>
<proteinExistence type="predicted"/>
<accession>A0A835YEY5</accession>
<dbReference type="InterPro" id="IPR036770">
    <property type="entry name" value="Ankyrin_rpt-contain_sf"/>
</dbReference>
<evidence type="ECO:0000256" key="1">
    <source>
        <dbReference type="SAM" id="Phobius"/>
    </source>
</evidence>
<dbReference type="SUPFAM" id="SSF48403">
    <property type="entry name" value="Ankyrin repeat"/>
    <property type="match status" value="1"/>
</dbReference>
<reference evidence="2" key="1">
    <citation type="journal article" date="2020" name="bioRxiv">
        <title>Comparative genomics of Chlamydomonas.</title>
        <authorList>
            <person name="Craig R.J."/>
            <person name="Hasan A.R."/>
            <person name="Ness R.W."/>
            <person name="Keightley P.D."/>
        </authorList>
    </citation>
    <scope>NUCLEOTIDE SEQUENCE</scope>
    <source>
        <strain evidence="2">CCAP 11/70</strain>
    </source>
</reference>
<feature type="transmembrane region" description="Helical" evidence="1">
    <location>
        <begin position="542"/>
        <end position="560"/>
    </location>
</feature>
<dbReference type="EMBL" id="JAEHOE010000019">
    <property type="protein sequence ID" value="KAG2496369.1"/>
    <property type="molecule type" value="Genomic_DNA"/>
</dbReference>